<evidence type="ECO:0000259" key="24">
    <source>
        <dbReference type="PROSITE" id="PS51349"/>
    </source>
</evidence>
<evidence type="ECO:0000256" key="17">
    <source>
        <dbReference type="ARBA" id="ARBA00066458"/>
    </source>
</evidence>
<dbReference type="SMART" id="SM01117">
    <property type="entry name" value="Cyt-b5"/>
    <property type="match status" value="1"/>
</dbReference>
<evidence type="ECO:0000256" key="4">
    <source>
        <dbReference type="ARBA" id="ARBA00011881"/>
    </source>
</evidence>
<dbReference type="Proteomes" id="UP000824998">
    <property type="component" value="Unassembled WGS sequence"/>
</dbReference>
<evidence type="ECO:0000256" key="22">
    <source>
        <dbReference type="SAM" id="MobiDB-lite"/>
    </source>
</evidence>
<dbReference type="GO" id="GO:0046872">
    <property type="term" value="F:metal ion binding"/>
    <property type="evidence" value="ECO:0007669"/>
    <property type="project" value="UniProtKB-KW"/>
</dbReference>
<dbReference type="OrthoDB" id="1925334at2759"/>
<dbReference type="AlphaFoldDB" id="A0A9P7Y7T7"/>
<dbReference type="PROSITE" id="PS51349">
    <property type="entry name" value="FMN_HYDROXY_ACID_DH_2"/>
    <property type="match status" value="1"/>
</dbReference>
<keyword evidence="9" id="KW-0479">Metal-binding</keyword>
<organism evidence="25 26">
    <name type="scientific">Amylocarpus encephaloides</name>
    <dbReference type="NCBI Taxonomy" id="45428"/>
    <lineage>
        <taxon>Eukaryota</taxon>
        <taxon>Fungi</taxon>
        <taxon>Dikarya</taxon>
        <taxon>Ascomycota</taxon>
        <taxon>Pezizomycotina</taxon>
        <taxon>Leotiomycetes</taxon>
        <taxon>Helotiales</taxon>
        <taxon>Helotiales incertae sedis</taxon>
        <taxon>Amylocarpus</taxon>
    </lineage>
</organism>
<keyword evidence="11" id="KW-0560">Oxidoreductase</keyword>
<dbReference type="PROSITE" id="PS50255">
    <property type="entry name" value="CYTOCHROME_B5_2"/>
    <property type="match status" value="1"/>
</dbReference>
<comment type="similarity">
    <text evidence="15">In the C-terminal section; belongs to the FMN-dependent alpha-hydroxy acid dehydrogenase family.</text>
</comment>
<dbReference type="GO" id="GO:0004460">
    <property type="term" value="F:L-lactate dehydrogenase (cytochrome) activity"/>
    <property type="evidence" value="ECO:0007669"/>
    <property type="project" value="UniProtKB-EC"/>
</dbReference>
<protein>
    <recommendedName>
        <fullName evidence="18">L-lactate dehydrogenase (cytochrome)</fullName>
        <ecNumber evidence="17">1.1.2.3</ecNumber>
    </recommendedName>
    <alternativeName>
        <fullName evidence="20">Cytochrome b2</fullName>
    </alternativeName>
    <alternativeName>
        <fullName evidence="19">Flavocytochrome b2</fullName>
    </alternativeName>
    <alternativeName>
        <fullName evidence="21">L-lactate ferricytochrome c oxidoreductase</fullName>
    </alternativeName>
</protein>
<dbReference type="PANTHER" id="PTHR10578">
    <property type="entry name" value="S -2-HYDROXY-ACID OXIDASE-RELATED"/>
    <property type="match status" value="1"/>
</dbReference>
<dbReference type="Pfam" id="PF01070">
    <property type="entry name" value="FMN_dh"/>
    <property type="match status" value="1"/>
</dbReference>
<dbReference type="InterPro" id="IPR000262">
    <property type="entry name" value="FMN-dep_DH"/>
</dbReference>
<keyword evidence="8" id="KW-0288">FMN</keyword>
<accession>A0A9P7Y7T7</accession>
<keyword evidence="10" id="KW-0809">Transit peptide</keyword>
<gene>
    <name evidence="25" type="ORF">BJ875DRAFT_489986</name>
</gene>
<evidence type="ECO:0000256" key="19">
    <source>
        <dbReference type="ARBA" id="ARBA00075949"/>
    </source>
</evidence>
<comment type="catalytic activity">
    <reaction evidence="14">
        <text>(S)-lactate + 2 Fe(III)-[cytochrome c] = 2 Fe(II)-[cytochrome c] + pyruvate + 2 H(+)</text>
        <dbReference type="Rhea" id="RHEA:19909"/>
        <dbReference type="Rhea" id="RHEA-COMP:10350"/>
        <dbReference type="Rhea" id="RHEA-COMP:14399"/>
        <dbReference type="ChEBI" id="CHEBI:15361"/>
        <dbReference type="ChEBI" id="CHEBI:15378"/>
        <dbReference type="ChEBI" id="CHEBI:16651"/>
        <dbReference type="ChEBI" id="CHEBI:29033"/>
        <dbReference type="ChEBI" id="CHEBI:29034"/>
        <dbReference type="EC" id="1.1.2.3"/>
    </reaction>
    <physiologicalReaction direction="left-to-right" evidence="14">
        <dbReference type="Rhea" id="RHEA:19910"/>
    </physiologicalReaction>
</comment>
<keyword evidence="7" id="KW-0285">Flavoprotein</keyword>
<dbReference type="InterPro" id="IPR013785">
    <property type="entry name" value="Aldolase_TIM"/>
</dbReference>
<comment type="similarity">
    <text evidence="16">In the N-terminal section; belongs to the cytochrome b5 family.</text>
</comment>
<comment type="cofactor">
    <cofactor evidence="2">
        <name>heme b</name>
        <dbReference type="ChEBI" id="CHEBI:60344"/>
    </cofactor>
</comment>
<dbReference type="Gene3D" id="3.20.20.70">
    <property type="entry name" value="Aldolase class I"/>
    <property type="match status" value="1"/>
</dbReference>
<evidence type="ECO:0000256" key="6">
    <source>
        <dbReference type="ARBA" id="ARBA00022617"/>
    </source>
</evidence>
<evidence type="ECO:0000259" key="23">
    <source>
        <dbReference type="PROSITE" id="PS50255"/>
    </source>
</evidence>
<evidence type="ECO:0000256" key="9">
    <source>
        <dbReference type="ARBA" id="ARBA00022723"/>
    </source>
</evidence>
<dbReference type="CDD" id="cd02922">
    <property type="entry name" value="FCB2_FMN"/>
    <property type="match status" value="1"/>
</dbReference>
<dbReference type="Pfam" id="PF00173">
    <property type="entry name" value="Cyt-b5"/>
    <property type="match status" value="1"/>
</dbReference>
<comment type="subunit">
    <text evidence="4">Homotetramer.</text>
</comment>
<dbReference type="FunFam" id="3.20.20.70:FF:000062">
    <property type="entry name" value="Cytochrome b2, mitochondrial, putative"/>
    <property type="match status" value="1"/>
</dbReference>
<reference evidence="25" key="1">
    <citation type="journal article" date="2021" name="IMA Fungus">
        <title>Genomic characterization of three marine fungi, including Emericellopsis atlantica sp. nov. with signatures of a generalist lifestyle and marine biomass degradation.</title>
        <authorList>
            <person name="Hagestad O.C."/>
            <person name="Hou L."/>
            <person name="Andersen J.H."/>
            <person name="Hansen E.H."/>
            <person name="Altermark B."/>
            <person name="Li C."/>
            <person name="Kuhnert E."/>
            <person name="Cox R.J."/>
            <person name="Crous P.W."/>
            <person name="Spatafora J.W."/>
            <person name="Lail K."/>
            <person name="Amirebrahimi M."/>
            <person name="Lipzen A."/>
            <person name="Pangilinan J."/>
            <person name="Andreopoulos W."/>
            <person name="Hayes R.D."/>
            <person name="Ng V."/>
            <person name="Grigoriev I.V."/>
            <person name="Jackson S.A."/>
            <person name="Sutton T.D.S."/>
            <person name="Dobson A.D.W."/>
            <person name="Rama T."/>
        </authorList>
    </citation>
    <scope>NUCLEOTIDE SEQUENCE</scope>
    <source>
        <strain evidence="25">TRa018bII</strain>
    </source>
</reference>
<feature type="region of interest" description="Disordered" evidence="22">
    <location>
        <begin position="82"/>
        <end position="103"/>
    </location>
</feature>
<evidence type="ECO:0000256" key="18">
    <source>
        <dbReference type="ARBA" id="ARBA00068515"/>
    </source>
</evidence>
<name>A0A9P7Y7T7_9HELO</name>
<evidence type="ECO:0000313" key="25">
    <source>
        <dbReference type="EMBL" id="KAG9228326.1"/>
    </source>
</evidence>
<dbReference type="SUPFAM" id="SSF55856">
    <property type="entry name" value="Cytochrome b5-like heme/steroid binding domain"/>
    <property type="match status" value="1"/>
</dbReference>
<evidence type="ECO:0000256" key="15">
    <source>
        <dbReference type="ARBA" id="ARBA00061137"/>
    </source>
</evidence>
<evidence type="ECO:0000256" key="13">
    <source>
        <dbReference type="ARBA" id="ARBA00023128"/>
    </source>
</evidence>
<keyword evidence="12" id="KW-0408">Iron</keyword>
<proteinExistence type="inferred from homology"/>
<dbReference type="GO" id="GO:0005758">
    <property type="term" value="C:mitochondrial intermembrane space"/>
    <property type="evidence" value="ECO:0007669"/>
    <property type="project" value="UniProtKB-SubCell"/>
</dbReference>
<evidence type="ECO:0000256" key="1">
    <source>
        <dbReference type="ARBA" id="ARBA00001917"/>
    </source>
</evidence>
<evidence type="ECO:0000256" key="2">
    <source>
        <dbReference type="ARBA" id="ARBA00001970"/>
    </source>
</evidence>
<evidence type="ECO:0000256" key="11">
    <source>
        <dbReference type="ARBA" id="ARBA00023002"/>
    </source>
</evidence>
<keyword evidence="26" id="KW-1185">Reference proteome</keyword>
<dbReference type="PANTHER" id="PTHR10578:SF104">
    <property type="entry name" value="CYTOCHROME B2, MITOCHONDRIAL-RELATED"/>
    <property type="match status" value="1"/>
</dbReference>
<keyword evidence="5" id="KW-0813">Transport</keyword>
<evidence type="ECO:0000256" key="12">
    <source>
        <dbReference type="ARBA" id="ARBA00023004"/>
    </source>
</evidence>
<keyword evidence="6" id="KW-0349">Heme</keyword>
<feature type="domain" description="Cytochrome b5 heme-binding" evidence="23">
    <location>
        <begin position="2"/>
        <end position="79"/>
    </location>
</feature>
<evidence type="ECO:0000256" key="10">
    <source>
        <dbReference type="ARBA" id="ARBA00022946"/>
    </source>
</evidence>
<dbReference type="InterPro" id="IPR037458">
    <property type="entry name" value="L-MDH/L-LDH_FMN-bd"/>
</dbReference>
<comment type="caution">
    <text evidence="25">The sequence shown here is derived from an EMBL/GenBank/DDBJ whole genome shotgun (WGS) entry which is preliminary data.</text>
</comment>
<evidence type="ECO:0000256" key="3">
    <source>
        <dbReference type="ARBA" id="ARBA00004569"/>
    </source>
</evidence>
<evidence type="ECO:0000256" key="5">
    <source>
        <dbReference type="ARBA" id="ARBA00022448"/>
    </source>
</evidence>
<dbReference type="Gene3D" id="3.10.120.10">
    <property type="entry name" value="Cytochrome b5-like heme/steroid binding domain"/>
    <property type="match status" value="1"/>
</dbReference>
<evidence type="ECO:0000256" key="7">
    <source>
        <dbReference type="ARBA" id="ARBA00022630"/>
    </source>
</evidence>
<dbReference type="InterPro" id="IPR037396">
    <property type="entry name" value="FMN_HAD"/>
</dbReference>
<evidence type="ECO:0000256" key="21">
    <source>
        <dbReference type="ARBA" id="ARBA00078938"/>
    </source>
</evidence>
<evidence type="ECO:0000256" key="16">
    <source>
        <dbReference type="ARBA" id="ARBA00061589"/>
    </source>
</evidence>
<evidence type="ECO:0000313" key="26">
    <source>
        <dbReference type="Proteomes" id="UP000824998"/>
    </source>
</evidence>
<keyword evidence="13" id="KW-0496">Mitochondrion</keyword>
<dbReference type="SUPFAM" id="SSF51395">
    <property type="entry name" value="FMN-linked oxidoreductases"/>
    <property type="match status" value="1"/>
</dbReference>
<comment type="cofactor">
    <cofactor evidence="1">
        <name>FMN</name>
        <dbReference type="ChEBI" id="CHEBI:58210"/>
    </cofactor>
</comment>
<sequence length="496" mass="54028">MPRKIAVQEISQHNILDDLWIVVDGIVYDMTEFAPRHPGGAGIILRHAGRDSTTAYSEIHAPSLIKNSLDPSKTLGTLDPASVTEEWAKPTPTVSKSLSPESKPPLETLINTHDFVSSARQSLSAKTWAFYSSAATDLHTEGRNNSAYADIGLRPRILVNVKEVDTTTTMLGQKMSVPIFCAPASMAKLVYPDGELALARGCRKMGIPQCVSTSASFPIADIVNSVSGKGAYGSFEGNGEMPIFFQLYVNKERHKSEALLKEIERLGVKGIFVTVDAPVIGKREADERVKADENTYTPMSDMKAKNDAKGGSLGRIMGAYIDSTLSWDDLPWLRSCTSLPIVLKGVQTAMDAKIAAEHGIDGIVLSNHGGRSLDTAPAPVLLLLELQKCCPEVFDKMDILVDGGIMRGTDIFKALCLGAKSVGIGRGFLYSLNYGQEGVEKFVDILKDELETTMRMMGVTDLSQVHPGMLNTRVVDHLILASEEHPYAKWRPKPRI</sequence>
<feature type="domain" description="FMN hydroxy acid dehydrogenase" evidence="24">
    <location>
        <begin position="104"/>
        <end position="475"/>
    </location>
</feature>
<evidence type="ECO:0000256" key="8">
    <source>
        <dbReference type="ARBA" id="ARBA00022643"/>
    </source>
</evidence>
<comment type="subcellular location">
    <subcellularLocation>
        <location evidence="3">Mitochondrion intermembrane space</location>
    </subcellularLocation>
</comment>
<dbReference type="EC" id="1.1.2.3" evidence="17"/>
<evidence type="ECO:0000256" key="20">
    <source>
        <dbReference type="ARBA" id="ARBA00078774"/>
    </source>
</evidence>
<dbReference type="InterPro" id="IPR036400">
    <property type="entry name" value="Cyt_B5-like_heme/steroid_sf"/>
</dbReference>
<dbReference type="InterPro" id="IPR001199">
    <property type="entry name" value="Cyt_B5-like_heme/steroid-bd"/>
</dbReference>
<dbReference type="EMBL" id="MU251977">
    <property type="protein sequence ID" value="KAG9228326.1"/>
    <property type="molecule type" value="Genomic_DNA"/>
</dbReference>
<dbReference type="FunFam" id="3.10.120.10:FF:000009">
    <property type="entry name" value="Cytochrome b2, mitochondrial, putative"/>
    <property type="match status" value="1"/>
</dbReference>
<evidence type="ECO:0000256" key="14">
    <source>
        <dbReference type="ARBA" id="ARBA00052399"/>
    </source>
</evidence>